<dbReference type="PANTHER" id="PTHR34580:SF3">
    <property type="entry name" value="PROTEIN PAFB"/>
    <property type="match status" value="1"/>
</dbReference>
<dbReference type="EMBL" id="FSQX01000002">
    <property type="protein sequence ID" value="SIN86964.1"/>
    <property type="molecule type" value="Genomic_DNA"/>
</dbReference>
<proteinExistence type="predicted"/>
<dbReference type="PROSITE" id="PS52050">
    <property type="entry name" value="WYL"/>
    <property type="match status" value="1"/>
</dbReference>
<evidence type="ECO:0000259" key="3">
    <source>
        <dbReference type="Pfam" id="PF26109"/>
    </source>
</evidence>
<feature type="domain" description="DNA-binding transcriptional repressor CapW C-terminal dimerisation" evidence="2">
    <location>
        <begin position="221"/>
        <end position="291"/>
    </location>
</feature>
<evidence type="ECO:0000259" key="2">
    <source>
        <dbReference type="Pfam" id="PF26107"/>
    </source>
</evidence>
<dbReference type="AlphaFoldDB" id="A0A1N6EVH9"/>
<gene>
    <name evidence="4" type="ORF">SAMN05878438_3710</name>
</gene>
<dbReference type="InterPro" id="IPR059019">
    <property type="entry name" value="WHD_CapW"/>
</dbReference>
<dbReference type="Pfam" id="PF26107">
    <property type="entry name" value="BrxR_CTD"/>
    <property type="match status" value="1"/>
</dbReference>
<dbReference type="Pfam" id="PF26109">
    <property type="entry name" value="WHD_BrxR"/>
    <property type="match status" value="1"/>
</dbReference>
<dbReference type="InterPro" id="IPR059020">
    <property type="entry name" value="CapW_CTD"/>
</dbReference>
<dbReference type="InterPro" id="IPR051534">
    <property type="entry name" value="CBASS_pafABC_assoc_protein"/>
</dbReference>
<dbReference type="Pfam" id="PF13280">
    <property type="entry name" value="WYL"/>
    <property type="match status" value="1"/>
</dbReference>
<reference evidence="4 5" key="1">
    <citation type="submission" date="2016-11" db="EMBL/GenBank/DDBJ databases">
        <authorList>
            <person name="Jaros S."/>
            <person name="Januszkiewicz K."/>
            <person name="Wedrychowicz H."/>
        </authorList>
    </citation>
    <scope>NUCLEOTIDE SEQUENCE [LARGE SCALE GENOMIC DNA]</scope>
    <source>
        <strain evidence="4 5">ACAM 239</strain>
    </source>
</reference>
<dbReference type="InterPro" id="IPR026881">
    <property type="entry name" value="WYL_dom"/>
</dbReference>
<protein>
    <submittedName>
        <fullName evidence="4">Predicted DNA-binding transcriptional regulator YafY, contains an HTH and WYL domains</fullName>
    </submittedName>
</protein>
<name>A0A1N6EVH9_9GAMM</name>
<feature type="domain" description="WYL" evidence="1">
    <location>
        <begin position="133"/>
        <end position="198"/>
    </location>
</feature>
<organism evidence="4 5">
    <name type="scientific">Vreelandella aquamarina</name>
    <dbReference type="NCBI Taxonomy" id="77097"/>
    <lineage>
        <taxon>Bacteria</taxon>
        <taxon>Pseudomonadati</taxon>
        <taxon>Pseudomonadota</taxon>
        <taxon>Gammaproteobacteria</taxon>
        <taxon>Oceanospirillales</taxon>
        <taxon>Halomonadaceae</taxon>
        <taxon>Vreelandella</taxon>
    </lineage>
</organism>
<evidence type="ECO:0000259" key="1">
    <source>
        <dbReference type="Pfam" id="PF13280"/>
    </source>
</evidence>
<dbReference type="PIRSF" id="PIRSF015558">
    <property type="entry name" value="Txn_reg_DeoR_prd"/>
    <property type="match status" value="1"/>
</dbReference>
<dbReference type="InterPro" id="IPR016634">
    <property type="entry name" value="CapW-like"/>
</dbReference>
<feature type="domain" description="DNA-binding transcriptional repressor CapW winged helix-turn-helix" evidence="3">
    <location>
        <begin position="26"/>
        <end position="102"/>
    </location>
</feature>
<dbReference type="Proteomes" id="UP000185024">
    <property type="component" value="Unassembled WGS sequence"/>
</dbReference>
<keyword evidence="4" id="KW-0238">DNA-binding</keyword>
<evidence type="ECO:0000313" key="5">
    <source>
        <dbReference type="Proteomes" id="UP000185024"/>
    </source>
</evidence>
<dbReference type="PANTHER" id="PTHR34580">
    <property type="match status" value="1"/>
</dbReference>
<sequence>MYPFTATGKGKDMNSVGFEGVSGQQLERLAHIEFLAYFTGKVTRKDIMARFDVGSAAATRDLGAYIEAAPENIVYDPRRKHYVTTNNFKCLLPLSADKCLSTLTSGFGDVMDSKEEFRCAHLIALEKPDLDITATFSRAISSNRPVEITYVSTSNGESIRTVCPHSLMNNGLRWHARAYDRKRSKFSDFVLNRVITAKLLHKENIKPSETVNDDVDWIENVDLIIEAHPRLDSHHRLAVEREFGMSNGCFTKRARRAEVGYLLSTWNVDATTSADLKGKHILLHLRNAEEIKNMNIESFRLAPSLD</sequence>
<dbReference type="GO" id="GO:0003677">
    <property type="term" value="F:DNA binding"/>
    <property type="evidence" value="ECO:0007669"/>
    <property type="project" value="UniProtKB-KW"/>
</dbReference>
<accession>A0A1N6EVH9</accession>
<evidence type="ECO:0000313" key="4">
    <source>
        <dbReference type="EMBL" id="SIN86964.1"/>
    </source>
</evidence>